<dbReference type="InterPro" id="IPR009012">
    <property type="entry name" value="GrpE_head"/>
</dbReference>
<dbReference type="GO" id="GO:0042803">
    <property type="term" value="F:protein homodimerization activity"/>
    <property type="evidence" value="ECO:0007669"/>
    <property type="project" value="InterPro"/>
</dbReference>
<dbReference type="Gene3D" id="3.90.20.20">
    <property type="match status" value="1"/>
</dbReference>
<proteinExistence type="inferred from homology"/>
<comment type="similarity">
    <text evidence="2 10 12">Belongs to the GrpE family.</text>
</comment>
<dbReference type="PANTHER" id="PTHR21237:SF23">
    <property type="entry name" value="GRPE PROTEIN HOMOLOG, MITOCHONDRIAL"/>
    <property type="match status" value="1"/>
</dbReference>
<dbReference type="GO" id="GO:0006457">
    <property type="term" value="P:protein folding"/>
    <property type="evidence" value="ECO:0007669"/>
    <property type="project" value="InterPro"/>
</dbReference>
<evidence type="ECO:0000256" key="4">
    <source>
        <dbReference type="ARBA" id="ARBA00022490"/>
    </source>
</evidence>
<name>A0A381DI10_9BACT</name>
<dbReference type="SUPFAM" id="SSF51064">
    <property type="entry name" value="Head domain of nucleotide exchange factor GrpE"/>
    <property type="match status" value="1"/>
</dbReference>
<dbReference type="PROSITE" id="PS01071">
    <property type="entry name" value="GRPE"/>
    <property type="match status" value="1"/>
</dbReference>
<evidence type="ECO:0000313" key="13">
    <source>
        <dbReference type="EMBL" id="SUX10250.1"/>
    </source>
</evidence>
<protein>
    <recommendedName>
        <fullName evidence="8 10">Protein GrpE</fullName>
    </recommendedName>
    <alternativeName>
        <fullName evidence="9 10">HSP-70 cofactor</fullName>
    </alternativeName>
</protein>
<dbReference type="InterPro" id="IPR013805">
    <property type="entry name" value="GrpE_CC"/>
</dbReference>
<organism evidence="13 14">
    <name type="scientific">Campylobacter sputorum subsp. sputorum</name>
    <dbReference type="NCBI Taxonomy" id="32024"/>
    <lineage>
        <taxon>Bacteria</taxon>
        <taxon>Pseudomonadati</taxon>
        <taxon>Campylobacterota</taxon>
        <taxon>Epsilonproteobacteria</taxon>
        <taxon>Campylobacterales</taxon>
        <taxon>Campylobacteraceae</taxon>
        <taxon>Campylobacter</taxon>
    </lineage>
</organism>
<dbReference type="CDD" id="cd00446">
    <property type="entry name" value="GrpE"/>
    <property type="match status" value="1"/>
</dbReference>
<sequence>MNEEKLERENTQNLDENLNFNDDENISFENLEKEDIKDEQVVENDELAELKAKFIRTVADFENIKKRMEKEKIVAVEFANEGFARDLLPVLDALEMAIKMDVSQNELAKNIKDGVEMTISLFMKNFEKYGITPIKTDSKFNPELHNAINIIEVEGKESGDIVEVYQKGYKYKDRILRPSMVVVVK</sequence>
<dbReference type="OrthoDB" id="9789811at2"/>
<evidence type="ECO:0000256" key="7">
    <source>
        <dbReference type="ARBA" id="ARBA00053401"/>
    </source>
</evidence>
<dbReference type="Gene3D" id="2.30.22.10">
    <property type="entry name" value="Head domain of nucleotide exchange factor GrpE"/>
    <property type="match status" value="1"/>
</dbReference>
<keyword evidence="5 10" id="KW-0346">Stress response</keyword>
<dbReference type="GO" id="GO:0005829">
    <property type="term" value="C:cytosol"/>
    <property type="evidence" value="ECO:0007669"/>
    <property type="project" value="TreeGrafter"/>
</dbReference>
<dbReference type="Proteomes" id="UP000254920">
    <property type="component" value="Unassembled WGS sequence"/>
</dbReference>
<dbReference type="GO" id="GO:0051082">
    <property type="term" value="F:unfolded protein binding"/>
    <property type="evidence" value="ECO:0007669"/>
    <property type="project" value="TreeGrafter"/>
</dbReference>
<keyword evidence="6 10" id="KW-0143">Chaperone</keyword>
<dbReference type="AlphaFoldDB" id="A0A381DI10"/>
<evidence type="ECO:0000256" key="3">
    <source>
        <dbReference type="ARBA" id="ARBA00011738"/>
    </source>
</evidence>
<evidence type="ECO:0000256" key="2">
    <source>
        <dbReference type="ARBA" id="ARBA00009054"/>
    </source>
</evidence>
<dbReference type="GO" id="GO:0051087">
    <property type="term" value="F:protein-folding chaperone binding"/>
    <property type="evidence" value="ECO:0007669"/>
    <property type="project" value="InterPro"/>
</dbReference>
<dbReference type="InterPro" id="IPR000740">
    <property type="entry name" value="GrpE"/>
</dbReference>
<gene>
    <name evidence="10 13" type="primary">grpE</name>
    <name evidence="13" type="ORF">NCTC12475_00436</name>
</gene>
<dbReference type="SUPFAM" id="SSF58014">
    <property type="entry name" value="Coiled-coil domain of nucleotide exchange factor GrpE"/>
    <property type="match status" value="1"/>
</dbReference>
<keyword evidence="4 10" id="KW-0963">Cytoplasm</keyword>
<evidence type="ECO:0000256" key="1">
    <source>
        <dbReference type="ARBA" id="ARBA00004496"/>
    </source>
</evidence>
<evidence type="ECO:0000256" key="9">
    <source>
        <dbReference type="ARBA" id="ARBA00076414"/>
    </source>
</evidence>
<evidence type="ECO:0000256" key="11">
    <source>
        <dbReference type="RuleBase" id="RU000639"/>
    </source>
</evidence>
<dbReference type="HAMAP" id="MF_01151">
    <property type="entry name" value="GrpE"/>
    <property type="match status" value="1"/>
</dbReference>
<evidence type="ECO:0000256" key="6">
    <source>
        <dbReference type="ARBA" id="ARBA00023186"/>
    </source>
</evidence>
<reference evidence="13 14" key="1">
    <citation type="submission" date="2018-06" db="EMBL/GenBank/DDBJ databases">
        <authorList>
            <consortium name="Pathogen Informatics"/>
            <person name="Doyle S."/>
        </authorList>
    </citation>
    <scope>NUCLEOTIDE SEQUENCE [LARGE SCALE GENOMIC DNA]</scope>
    <source>
        <strain evidence="13 14">NCTC12475</strain>
    </source>
</reference>
<comment type="subcellular location">
    <subcellularLocation>
        <location evidence="1 10">Cytoplasm</location>
    </subcellularLocation>
</comment>
<evidence type="ECO:0000256" key="5">
    <source>
        <dbReference type="ARBA" id="ARBA00023016"/>
    </source>
</evidence>
<evidence type="ECO:0000256" key="12">
    <source>
        <dbReference type="RuleBase" id="RU004478"/>
    </source>
</evidence>
<dbReference type="EMBL" id="UFVD01000001">
    <property type="protein sequence ID" value="SUX10250.1"/>
    <property type="molecule type" value="Genomic_DNA"/>
</dbReference>
<comment type="function">
    <text evidence="7 10 11">Participates actively in the response to hyperosmotic and heat shock by preventing the aggregation of stress-denatured proteins, in association with DnaK and GrpE. It is the nucleotide exchange factor for DnaK and may function as a thermosensor. Unfolded proteins bind initially to DnaJ; upon interaction with the DnaJ-bound protein, DnaK hydrolyzes its bound ATP, resulting in the formation of a stable complex. GrpE releases ADP from DnaK; ATP binding to DnaK triggers the release of the substrate protein, thus completing the reaction cycle. Several rounds of ATP-dependent interactions between DnaJ, DnaK and GrpE are required for fully efficient folding.</text>
</comment>
<accession>A0A381DI10</accession>
<dbReference type="STRING" id="32024.GCA_000788295_00556"/>
<evidence type="ECO:0000256" key="8">
    <source>
        <dbReference type="ARBA" id="ARBA00072274"/>
    </source>
</evidence>
<dbReference type="Pfam" id="PF01025">
    <property type="entry name" value="GrpE"/>
    <property type="match status" value="1"/>
</dbReference>
<dbReference type="RefSeq" id="WP_089182684.1">
    <property type="nucleotide sequence ID" value="NZ_CP043427.1"/>
</dbReference>
<dbReference type="PRINTS" id="PR00773">
    <property type="entry name" value="GRPEPROTEIN"/>
</dbReference>
<dbReference type="PANTHER" id="PTHR21237">
    <property type="entry name" value="GRPE PROTEIN"/>
    <property type="match status" value="1"/>
</dbReference>
<keyword evidence="14" id="KW-1185">Reference proteome</keyword>
<comment type="subunit">
    <text evidence="3 10">Homodimer.</text>
</comment>
<evidence type="ECO:0000313" key="14">
    <source>
        <dbReference type="Proteomes" id="UP000254920"/>
    </source>
</evidence>
<evidence type="ECO:0000256" key="10">
    <source>
        <dbReference type="HAMAP-Rule" id="MF_01151"/>
    </source>
</evidence>
<dbReference type="GO" id="GO:0000774">
    <property type="term" value="F:adenyl-nucleotide exchange factor activity"/>
    <property type="evidence" value="ECO:0007669"/>
    <property type="project" value="InterPro"/>
</dbReference>
<dbReference type="GeneID" id="93090879"/>
<dbReference type="FunFam" id="2.30.22.10:FF:000001">
    <property type="entry name" value="Protein GrpE"/>
    <property type="match status" value="1"/>
</dbReference>